<dbReference type="OMA" id="QNYLHEM"/>
<sequence length="530" mass="61849">MILNQLKNQPKWYLKKDWKIKTQILIASLIVYLFIFTILTIAVLVSQNYLHEMLTLFSHQIFLKQTKNSLEYQWVYKRGLELTLLHTAQQISFVRDFNQLFDSLLINNSFKVKEYPMMCLNDPKQNDTYCYTSSVPCGLFGNPINSLQNLGVDSILQTSSVLTSYKFTLDSAVPIYYFNNNNSSQLYCITIGLQFPKTFSPIKRQYYLDHLKASANATDPKATYIVNPYTVITNVINFPMTTNLLDQANGVMGIIVKGIDLNYEALSKFNSNDTKILIIDKTGKVLLSDLYNIKSQPLYHLNESEFSGFNNSDLEQIFQHHYQKEFESNCKNIISTNILCRFNSLSRDNLIIETKNISNSPFIMVMLLKTNFILKQEAEFLEILDSIFRTDIRNSLILSLVIPIFILFCSQFLINIILKQLNRIIYDIKAFLFSNKKEYLTTQLFQKNSMILSETIIDFQAAIINLFQRQATFRKSDECLSVENIQFPIYTRLYKFLVQKLLYIIKQKRFKNNSVTDSFQFFAMKEVFFK</sequence>
<name>A0A8S1QAV6_PARPR</name>
<feature type="transmembrane region" description="Helical" evidence="1">
    <location>
        <begin position="396"/>
        <end position="418"/>
    </location>
</feature>
<evidence type="ECO:0000313" key="3">
    <source>
        <dbReference type="Proteomes" id="UP000688137"/>
    </source>
</evidence>
<evidence type="ECO:0000313" key="2">
    <source>
        <dbReference type="EMBL" id="CAD8112826.1"/>
    </source>
</evidence>
<accession>A0A8S1QAV6</accession>
<dbReference type="Proteomes" id="UP000688137">
    <property type="component" value="Unassembled WGS sequence"/>
</dbReference>
<keyword evidence="1" id="KW-1133">Transmembrane helix</keyword>
<proteinExistence type="predicted"/>
<keyword evidence="1" id="KW-0812">Transmembrane</keyword>
<protein>
    <submittedName>
        <fullName evidence="2">Uncharacterized protein</fullName>
    </submittedName>
</protein>
<reference evidence="2" key="1">
    <citation type="submission" date="2021-01" db="EMBL/GenBank/DDBJ databases">
        <authorList>
            <consortium name="Genoscope - CEA"/>
            <person name="William W."/>
        </authorList>
    </citation>
    <scope>NUCLEOTIDE SEQUENCE</scope>
</reference>
<feature type="transmembrane region" description="Helical" evidence="1">
    <location>
        <begin position="24"/>
        <end position="45"/>
    </location>
</feature>
<comment type="caution">
    <text evidence="2">The sequence shown here is derived from an EMBL/GenBank/DDBJ whole genome shotgun (WGS) entry which is preliminary data.</text>
</comment>
<gene>
    <name evidence="2" type="ORF">PPRIM_AZ9-3.1.T1530012</name>
</gene>
<dbReference type="EMBL" id="CAJJDM010000158">
    <property type="protein sequence ID" value="CAD8112826.1"/>
    <property type="molecule type" value="Genomic_DNA"/>
</dbReference>
<organism evidence="2 3">
    <name type="scientific">Paramecium primaurelia</name>
    <dbReference type="NCBI Taxonomy" id="5886"/>
    <lineage>
        <taxon>Eukaryota</taxon>
        <taxon>Sar</taxon>
        <taxon>Alveolata</taxon>
        <taxon>Ciliophora</taxon>
        <taxon>Intramacronucleata</taxon>
        <taxon>Oligohymenophorea</taxon>
        <taxon>Peniculida</taxon>
        <taxon>Parameciidae</taxon>
        <taxon>Paramecium</taxon>
    </lineage>
</organism>
<keyword evidence="3" id="KW-1185">Reference proteome</keyword>
<keyword evidence="1" id="KW-0472">Membrane</keyword>
<evidence type="ECO:0000256" key="1">
    <source>
        <dbReference type="SAM" id="Phobius"/>
    </source>
</evidence>
<dbReference type="AlphaFoldDB" id="A0A8S1QAV6"/>